<evidence type="ECO:0000313" key="1">
    <source>
        <dbReference type="EMBL" id="KAJ2773039.1"/>
    </source>
</evidence>
<organism evidence="1 2">
    <name type="scientific">Coemansia nantahalensis</name>
    <dbReference type="NCBI Taxonomy" id="2789366"/>
    <lineage>
        <taxon>Eukaryota</taxon>
        <taxon>Fungi</taxon>
        <taxon>Fungi incertae sedis</taxon>
        <taxon>Zoopagomycota</taxon>
        <taxon>Kickxellomycotina</taxon>
        <taxon>Kickxellomycetes</taxon>
        <taxon>Kickxellales</taxon>
        <taxon>Kickxellaceae</taxon>
        <taxon>Coemansia</taxon>
    </lineage>
</organism>
<gene>
    <name evidence="1" type="primary">MSF1</name>
    <name evidence="1" type="ORF">IWQ57_001493</name>
</gene>
<name>A0ACC1K3T3_9FUNG</name>
<dbReference type="Proteomes" id="UP001140234">
    <property type="component" value="Unassembled WGS sequence"/>
</dbReference>
<reference evidence="1" key="1">
    <citation type="submission" date="2022-07" db="EMBL/GenBank/DDBJ databases">
        <title>Phylogenomic reconstructions and comparative analyses of Kickxellomycotina fungi.</title>
        <authorList>
            <person name="Reynolds N.K."/>
            <person name="Stajich J.E."/>
            <person name="Barry K."/>
            <person name="Grigoriev I.V."/>
            <person name="Crous P."/>
            <person name="Smith M.E."/>
        </authorList>
    </citation>
    <scope>NUCLEOTIDE SEQUENCE</scope>
    <source>
        <strain evidence="1">CBS 109366</strain>
    </source>
</reference>
<keyword evidence="2" id="KW-1185">Reference proteome</keyword>
<sequence>MLRCAASRAPRAIALLSPQPWAARAAGGRLLSSGAAGAAGTAPAADGLTVLGATHASDEWTNATQAILDKTGRRLLHQRSHPLAILKELIFSEFPDYAHYDSLDPVVSTYQNFDSLGFAPDHPGRAQSDTYYLNRSTLLRTHTSAHQLQLLAAGRARSRELLGRAKNGARAPGNERFLVAADVYRRDEIDASHYPAFHQMEG</sequence>
<protein>
    <submittedName>
        <fullName evidence="1">Phenylalanyl-tRNA synthetase alpha subunit, mitochondrial</fullName>
        <ecNumber evidence="1">6.1.1.20</ecNumber>
    </submittedName>
</protein>
<accession>A0ACC1K3T3</accession>
<comment type="caution">
    <text evidence="1">The sequence shown here is derived from an EMBL/GenBank/DDBJ whole genome shotgun (WGS) entry which is preliminary data.</text>
</comment>
<dbReference type="EMBL" id="JANBUJ010000280">
    <property type="protein sequence ID" value="KAJ2773039.1"/>
    <property type="molecule type" value="Genomic_DNA"/>
</dbReference>
<proteinExistence type="predicted"/>
<dbReference type="EC" id="6.1.1.20" evidence="1"/>
<evidence type="ECO:0000313" key="2">
    <source>
        <dbReference type="Proteomes" id="UP001140234"/>
    </source>
</evidence>
<feature type="non-terminal residue" evidence="1">
    <location>
        <position position="202"/>
    </location>
</feature>
<keyword evidence="1" id="KW-0436">Ligase</keyword>